<protein>
    <recommendedName>
        <fullName evidence="5">Transmembrane protein</fullName>
    </recommendedName>
</protein>
<evidence type="ECO:0000256" key="1">
    <source>
        <dbReference type="SAM" id="SignalP"/>
    </source>
</evidence>
<reference evidence="2 4" key="1">
    <citation type="journal article" date="2011" name="Nature">
        <title>The Medicago genome provides insight into the evolution of rhizobial symbioses.</title>
        <authorList>
            <person name="Young N.D."/>
            <person name="Debelle F."/>
            <person name="Oldroyd G.E."/>
            <person name="Geurts R."/>
            <person name="Cannon S.B."/>
            <person name="Udvardi M.K."/>
            <person name="Benedito V.A."/>
            <person name="Mayer K.F."/>
            <person name="Gouzy J."/>
            <person name="Schoof H."/>
            <person name="Van de Peer Y."/>
            <person name="Proost S."/>
            <person name="Cook D.R."/>
            <person name="Meyers B.C."/>
            <person name="Spannagl M."/>
            <person name="Cheung F."/>
            <person name="De Mita S."/>
            <person name="Krishnakumar V."/>
            <person name="Gundlach H."/>
            <person name="Zhou S."/>
            <person name="Mudge J."/>
            <person name="Bharti A.K."/>
            <person name="Murray J.D."/>
            <person name="Naoumkina M.A."/>
            <person name="Rosen B."/>
            <person name="Silverstein K.A."/>
            <person name="Tang H."/>
            <person name="Rombauts S."/>
            <person name="Zhao P.X."/>
            <person name="Zhou P."/>
            <person name="Barbe V."/>
            <person name="Bardou P."/>
            <person name="Bechner M."/>
            <person name="Bellec A."/>
            <person name="Berger A."/>
            <person name="Berges H."/>
            <person name="Bidwell S."/>
            <person name="Bisseling T."/>
            <person name="Choisne N."/>
            <person name="Couloux A."/>
            <person name="Denny R."/>
            <person name="Deshpande S."/>
            <person name="Dai X."/>
            <person name="Doyle J.J."/>
            <person name="Dudez A.M."/>
            <person name="Farmer A.D."/>
            <person name="Fouteau S."/>
            <person name="Franken C."/>
            <person name="Gibelin C."/>
            <person name="Gish J."/>
            <person name="Goldstein S."/>
            <person name="Gonzalez A.J."/>
            <person name="Green P.J."/>
            <person name="Hallab A."/>
            <person name="Hartog M."/>
            <person name="Hua A."/>
            <person name="Humphray S.J."/>
            <person name="Jeong D.H."/>
            <person name="Jing Y."/>
            <person name="Jocker A."/>
            <person name="Kenton S.M."/>
            <person name="Kim D.J."/>
            <person name="Klee K."/>
            <person name="Lai H."/>
            <person name="Lang C."/>
            <person name="Lin S."/>
            <person name="Macmil S.L."/>
            <person name="Magdelenat G."/>
            <person name="Matthews L."/>
            <person name="McCorrison J."/>
            <person name="Monaghan E.L."/>
            <person name="Mun J.H."/>
            <person name="Najar F.Z."/>
            <person name="Nicholson C."/>
            <person name="Noirot C."/>
            <person name="O'Bleness M."/>
            <person name="Paule C.R."/>
            <person name="Poulain J."/>
            <person name="Prion F."/>
            <person name="Qin B."/>
            <person name="Qu C."/>
            <person name="Retzel E.F."/>
            <person name="Riddle C."/>
            <person name="Sallet E."/>
            <person name="Samain S."/>
            <person name="Samson N."/>
            <person name="Sanders I."/>
            <person name="Saurat O."/>
            <person name="Scarpelli C."/>
            <person name="Schiex T."/>
            <person name="Segurens B."/>
            <person name="Severin A.J."/>
            <person name="Sherrier D.J."/>
            <person name="Shi R."/>
            <person name="Sims S."/>
            <person name="Singer S.R."/>
            <person name="Sinharoy S."/>
            <person name="Sterck L."/>
            <person name="Viollet A."/>
            <person name="Wang B.B."/>
            <person name="Wang K."/>
            <person name="Wang M."/>
            <person name="Wang X."/>
            <person name="Warfsmann J."/>
            <person name="Weissenbach J."/>
            <person name="White D.D."/>
            <person name="White J.D."/>
            <person name="Wiley G.B."/>
            <person name="Wincker P."/>
            <person name="Xing Y."/>
            <person name="Yang L."/>
            <person name="Yao Z."/>
            <person name="Ying F."/>
            <person name="Zhai J."/>
            <person name="Zhou L."/>
            <person name="Zuber A."/>
            <person name="Denarie J."/>
            <person name="Dixon R.A."/>
            <person name="May G.D."/>
            <person name="Schwartz D.C."/>
            <person name="Rogers J."/>
            <person name="Quetier F."/>
            <person name="Town C.D."/>
            <person name="Roe B.A."/>
        </authorList>
    </citation>
    <scope>NUCLEOTIDE SEQUENCE [LARGE SCALE GENOMIC DNA]</scope>
    <source>
        <strain evidence="2">A17</strain>
        <strain evidence="3 4">cv. Jemalong A17</strain>
    </source>
</reference>
<reference evidence="3" key="3">
    <citation type="submission" date="2015-04" db="UniProtKB">
        <authorList>
            <consortium name="EnsemblPlants"/>
        </authorList>
    </citation>
    <scope>IDENTIFICATION</scope>
    <source>
        <strain evidence="3">cv. Jemalong A17</strain>
    </source>
</reference>
<dbReference type="PaxDb" id="3880-AES95094"/>
<name>G7KGF2_MEDTR</name>
<dbReference type="EMBL" id="CM001221">
    <property type="protein sequence ID" value="AES95094.1"/>
    <property type="molecule type" value="Genomic_DNA"/>
</dbReference>
<keyword evidence="1" id="KW-0732">Signal</keyword>
<proteinExistence type="predicted"/>
<feature type="signal peptide" evidence="1">
    <location>
        <begin position="1"/>
        <end position="19"/>
    </location>
</feature>
<accession>G7KGF2</accession>
<feature type="chain" id="PRO_5014573624" description="Transmembrane protein" evidence="1">
    <location>
        <begin position="20"/>
        <end position="96"/>
    </location>
</feature>
<dbReference type="AlphaFoldDB" id="G7KGF2"/>
<organism evidence="2 4">
    <name type="scientific">Medicago truncatula</name>
    <name type="common">Barrel medic</name>
    <name type="synonym">Medicago tribuloides</name>
    <dbReference type="NCBI Taxonomy" id="3880"/>
    <lineage>
        <taxon>Eukaryota</taxon>
        <taxon>Viridiplantae</taxon>
        <taxon>Streptophyta</taxon>
        <taxon>Embryophyta</taxon>
        <taxon>Tracheophyta</taxon>
        <taxon>Spermatophyta</taxon>
        <taxon>Magnoliopsida</taxon>
        <taxon>eudicotyledons</taxon>
        <taxon>Gunneridae</taxon>
        <taxon>Pentapetalae</taxon>
        <taxon>rosids</taxon>
        <taxon>fabids</taxon>
        <taxon>Fabales</taxon>
        <taxon>Fabaceae</taxon>
        <taxon>Papilionoideae</taxon>
        <taxon>50 kb inversion clade</taxon>
        <taxon>NPAAA clade</taxon>
        <taxon>Hologalegina</taxon>
        <taxon>IRL clade</taxon>
        <taxon>Trifolieae</taxon>
        <taxon>Medicago</taxon>
    </lineage>
</organism>
<dbReference type="Proteomes" id="UP000002051">
    <property type="component" value="Chromosome 5"/>
</dbReference>
<reference evidence="2 4" key="2">
    <citation type="journal article" date="2014" name="BMC Genomics">
        <title>An improved genome release (version Mt4.0) for the model legume Medicago truncatula.</title>
        <authorList>
            <person name="Tang H."/>
            <person name="Krishnakumar V."/>
            <person name="Bidwell S."/>
            <person name="Rosen B."/>
            <person name="Chan A."/>
            <person name="Zhou S."/>
            <person name="Gentzbittel L."/>
            <person name="Childs K.L."/>
            <person name="Yandell M."/>
            <person name="Gundlach H."/>
            <person name="Mayer K.F."/>
            <person name="Schwartz D.C."/>
            <person name="Town C.D."/>
        </authorList>
    </citation>
    <scope>GENOME REANNOTATION</scope>
    <source>
        <strain evidence="3 4">cv. Jemalong A17</strain>
    </source>
</reference>
<evidence type="ECO:0000313" key="2">
    <source>
        <dbReference type="EMBL" id="AES95094.1"/>
    </source>
</evidence>
<keyword evidence="4" id="KW-1185">Reference proteome</keyword>
<evidence type="ECO:0000313" key="4">
    <source>
        <dbReference type="Proteomes" id="UP000002051"/>
    </source>
</evidence>
<sequence>MLTWVRMKHFLLFYHLCLTILREELLLYVLKKHKKVMGWQISDIKGIIPIVCMHKISLEENAKNTIERVTIITNDNEELIPTRIVTGWRICMDYID</sequence>
<evidence type="ECO:0008006" key="5">
    <source>
        <dbReference type="Google" id="ProtNLM"/>
    </source>
</evidence>
<dbReference type="HOGENOM" id="CLU_2362908_0_0_1"/>
<dbReference type="EnsemblPlants" id="AES95094">
    <property type="protein sequence ID" value="AES95094"/>
    <property type="gene ID" value="MTR_5g021680"/>
</dbReference>
<evidence type="ECO:0000313" key="3">
    <source>
        <dbReference type="EnsemblPlants" id="AES95094"/>
    </source>
</evidence>
<gene>
    <name evidence="2" type="ordered locus">MTR_5g021680</name>
</gene>